<dbReference type="AlphaFoldDB" id="A0A242MMZ9"/>
<dbReference type="RefSeq" id="WP_062171529.1">
    <property type="nucleotide sequence ID" value="NZ_MSRG01000024.1"/>
</dbReference>
<comment type="caution">
    <text evidence="3">The sequence shown here is derived from an EMBL/GenBank/DDBJ whole genome shotgun (WGS) entry which is preliminary data.</text>
</comment>
<evidence type="ECO:0000256" key="1">
    <source>
        <dbReference type="SAM" id="MobiDB-lite"/>
    </source>
</evidence>
<feature type="chain" id="PRO_5011265033" evidence="2">
    <location>
        <begin position="25"/>
        <end position="61"/>
    </location>
</feature>
<evidence type="ECO:0000256" key="2">
    <source>
        <dbReference type="SAM" id="SignalP"/>
    </source>
</evidence>
<name>A0A242MMZ9_CABSO</name>
<feature type="region of interest" description="Disordered" evidence="1">
    <location>
        <begin position="31"/>
        <end position="61"/>
    </location>
</feature>
<accession>A0A242MMZ9</accession>
<dbReference type="EMBL" id="NBTZ01000087">
    <property type="protein sequence ID" value="OTP72695.1"/>
    <property type="molecule type" value="Genomic_DNA"/>
</dbReference>
<evidence type="ECO:0000313" key="4">
    <source>
        <dbReference type="Proteomes" id="UP000195221"/>
    </source>
</evidence>
<reference evidence="3 4" key="1">
    <citation type="submission" date="2017-03" db="EMBL/GenBank/DDBJ databases">
        <title>Genome analysis of strain PAMC 26577.</title>
        <authorList>
            <person name="Oh H.-M."/>
            <person name="Yang J.-A."/>
        </authorList>
    </citation>
    <scope>NUCLEOTIDE SEQUENCE [LARGE SCALE GENOMIC DNA]</scope>
    <source>
        <strain evidence="3 4">PAMC 26577</strain>
    </source>
</reference>
<organism evidence="3 4">
    <name type="scientific">Caballeronia sordidicola</name>
    <name type="common">Burkholderia sordidicola</name>
    <dbReference type="NCBI Taxonomy" id="196367"/>
    <lineage>
        <taxon>Bacteria</taxon>
        <taxon>Pseudomonadati</taxon>
        <taxon>Pseudomonadota</taxon>
        <taxon>Betaproteobacteria</taxon>
        <taxon>Burkholderiales</taxon>
        <taxon>Burkholderiaceae</taxon>
        <taxon>Caballeronia</taxon>
    </lineage>
</organism>
<keyword evidence="2" id="KW-0732">Signal</keyword>
<feature type="signal peptide" evidence="2">
    <location>
        <begin position="1"/>
        <end position="24"/>
    </location>
</feature>
<protein>
    <submittedName>
        <fullName evidence="3">Uncharacterized protein</fullName>
    </submittedName>
</protein>
<feature type="compositionally biased region" description="Basic residues" evidence="1">
    <location>
        <begin position="41"/>
        <end position="61"/>
    </location>
</feature>
<dbReference type="Proteomes" id="UP000195221">
    <property type="component" value="Unassembled WGS sequence"/>
</dbReference>
<gene>
    <name evidence="3" type="ORF">PAMC26577_20545</name>
</gene>
<evidence type="ECO:0000313" key="3">
    <source>
        <dbReference type="EMBL" id="OTP72695.1"/>
    </source>
</evidence>
<proteinExistence type="predicted"/>
<sequence>MKLKHVIIVSTLGAFALISSRAFAETYHFGEGQSSVSGGSTKHHSSAPKHRKHSKTRNNAS</sequence>